<proteinExistence type="predicted"/>
<keyword evidence="2" id="KW-1185">Reference proteome</keyword>
<evidence type="ECO:0000313" key="2">
    <source>
        <dbReference type="Proteomes" id="UP000248116"/>
    </source>
</evidence>
<gene>
    <name evidence="1" type="primary">casA</name>
    <name evidence="1" type="ORF">C3920_07815</name>
</gene>
<dbReference type="EMBL" id="PRCW01000060">
    <property type="protein sequence ID" value="PYD47835.1"/>
    <property type="molecule type" value="Genomic_DNA"/>
</dbReference>
<dbReference type="Pfam" id="PF09481">
    <property type="entry name" value="CRISPR_Cse1"/>
    <property type="match status" value="1"/>
</dbReference>
<evidence type="ECO:0000313" key="1">
    <source>
        <dbReference type="EMBL" id="PYD47835.1"/>
    </source>
</evidence>
<dbReference type="Proteomes" id="UP000248116">
    <property type="component" value="Unassembled WGS sequence"/>
</dbReference>
<comment type="caution">
    <text evidence="1">The sequence shown here is derived from an EMBL/GenBank/DDBJ whole genome shotgun (WGS) entry which is preliminary data.</text>
</comment>
<feature type="non-terminal residue" evidence="1">
    <location>
        <position position="163"/>
    </location>
</feature>
<sequence length="163" mass="18595">MAIPHPINLIKDAWLPVRRKSGACNIIRPAQIVEDLKEDPITQFAWPRADFRIASFEFLIGLVATACPPTDRRAWRKEWRTPPSVEKLDEAFARITDAFWLDGPGPRFLQDYEDLQSRQESVERLLIDGPGESTIKRNADLFVHRGQVERLGRATAAMALFTL</sequence>
<reference evidence="1 2" key="1">
    <citation type="submission" date="2018-02" db="EMBL/GenBank/DDBJ databases">
        <authorList>
            <person name="Skraban J."/>
            <person name="Trcek J."/>
        </authorList>
    </citation>
    <scope>NUCLEOTIDE SEQUENCE [LARGE SCALE GENOMIC DNA]</scope>
    <source>
        <strain evidence="1 2">AV446</strain>
    </source>
</reference>
<dbReference type="RefSeq" id="WP_110560149.1">
    <property type="nucleotide sequence ID" value="NZ_PRCW01000060.1"/>
</dbReference>
<dbReference type="InterPro" id="IPR013381">
    <property type="entry name" value="CRISPR-assoc_prot_Cse1"/>
</dbReference>
<organism evidence="1 2">
    <name type="scientific">Novacetimonas pomaceti</name>
    <dbReference type="NCBI Taxonomy" id="2021998"/>
    <lineage>
        <taxon>Bacteria</taxon>
        <taxon>Pseudomonadati</taxon>
        <taxon>Pseudomonadota</taxon>
        <taxon>Alphaproteobacteria</taxon>
        <taxon>Acetobacterales</taxon>
        <taxon>Acetobacteraceae</taxon>
        <taxon>Novacetimonas</taxon>
    </lineage>
</organism>
<accession>A0ABX5P245</accession>
<name>A0ABX5P245_9PROT</name>
<dbReference type="NCBIfam" id="TIGR02547">
    <property type="entry name" value="casA_cse1"/>
    <property type="match status" value="1"/>
</dbReference>
<protein>
    <submittedName>
        <fullName evidence="1">Type I-E CRISPR-associated protein Cse1/CasA</fullName>
    </submittedName>
</protein>